<feature type="compositionally biased region" description="Low complexity" evidence="14">
    <location>
        <begin position="181"/>
        <end position="194"/>
    </location>
</feature>
<proteinExistence type="inferred from homology"/>
<dbReference type="RefSeq" id="XP_034230971.1">
    <property type="nucleotide sequence ID" value="XM_034375080.1"/>
</dbReference>
<evidence type="ECO:0000256" key="8">
    <source>
        <dbReference type="ARBA" id="ARBA00022989"/>
    </source>
</evidence>
<feature type="disulfide bond" evidence="13">
    <location>
        <begin position="123"/>
        <end position="147"/>
    </location>
</feature>
<comment type="similarity">
    <text evidence="2">Belongs to the G-protein coupled receptor Fz/Smo family.</text>
</comment>
<dbReference type="KEGG" id="tpal:117639435"/>
<keyword evidence="19" id="KW-1185">Reference proteome</keyword>
<keyword evidence="9 15" id="KW-0472">Membrane</keyword>
<evidence type="ECO:0000313" key="20">
    <source>
        <dbReference type="RefSeq" id="XP_034230971.1"/>
    </source>
</evidence>
<dbReference type="Proteomes" id="UP000515158">
    <property type="component" value="Unplaced"/>
</dbReference>
<keyword evidence="6 15" id="KW-0812">Transmembrane</keyword>
<dbReference type="GO" id="GO:0017147">
    <property type="term" value="F:Wnt-protein binding"/>
    <property type="evidence" value="ECO:0007669"/>
    <property type="project" value="TreeGrafter"/>
</dbReference>
<evidence type="ECO:0000256" key="1">
    <source>
        <dbReference type="ARBA" id="ARBA00004651"/>
    </source>
</evidence>
<dbReference type="PROSITE" id="PS50261">
    <property type="entry name" value="G_PROTEIN_RECEP_F2_4"/>
    <property type="match status" value="1"/>
</dbReference>
<keyword evidence="10 13" id="KW-1015">Disulfide bond</keyword>
<keyword evidence="5" id="KW-0879">Wnt signaling pathway</keyword>
<feature type="transmembrane region" description="Helical" evidence="15">
    <location>
        <begin position="289"/>
        <end position="310"/>
    </location>
</feature>
<evidence type="ECO:0000256" key="11">
    <source>
        <dbReference type="ARBA" id="ARBA00023170"/>
    </source>
</evidence>
<feature type="signal peptide" evidence="16">
    <location>
        <begin position="1"/>
        <end position="30"/>
    </location>
</feature>
<dbReference type="InterPro" id="IPR017981">
    <property type="entry name" value="GPCR_2-like_7TM"/>
</dbReference>
<dbReference type="GO" id="GO:0005886">
    <property type="term" value="C:plasma membrane"/>
    <property type="evidence" value="ECO:0007669"/>
    <property type="project" value="UniProtKB-SubCell"/>
</dbReference>
<dbReference type="PROSITE" id="PS50038">
    <property type="entry name" value="FZ"/>
    <property type="match status" value="1"/>
</dbReference>
<keyword evidence="4" id="KW-1003">Cell membrane</keyword>
<dbReference type="Pfam" id="PF01392">
    <property type="entry name" value="Fz"/>
    <property type="match status" value="1"/>
</dbReference>
<keyword evidence="8 15" id="KW-1133">Transmembrane helix</keyword>
<evidence type="ECO:0000256" key="5">
    <source>
        <dbReference type="ARBA" id="ARBA00022687"/>
    </source>
</evidence>
<dbReference type="CDD" id="cd07458">
    <property type="entry name" value="CRD_FZ1_like"/>
    <property type="match status" value="1"/>
</dbReference>
<feature type="domain" description="G-protein coupled receptors family 2 profile 2" evidence="18">
    <location>
        <begin position="250"/>
        <end position="564"/>
    </location>
</feature>
<dbReference type="InterPro" id="IPR015526">
    <property type="entry name" value="Frizzled/SFRP"/>
</dbReference>
<feature type="transmembrane region" description="Helical" evidence="15">
    <location>
        <begin position="386"/>
        <end position="407"/>
    </location>
</feature>
<keyword evidence="12" id="KW-0325">Glycoprotein</keyword>
<comment type="caution">
    <text evidence="13">Lacks conserved residue(s) required for the propagation of feature annotation.</text>
</comment>
<dbReference type="InterPro" id="IPR020067">
    <property type="entry name" value="Frizzled_dom"/>
</dbReference>
<evidence type="ECO:0000313" key="19">
    <source>
        <dbReference type="Proteomes" id="UP000515158"/>
    </source>
</evidence>
<dbReference type="Gene3D" id="1.10.2000.10">
    <property type="entry name" value="Frizzled cysteine-rich domain"/>
    <property type="match status" value="1"/>
</dbReference>
<evidence type="ECO:0000259" key="18">
    <source>
        <dbReference type="PROSITE" id="PS50261"/>
    </source>
</evidence>
<feature type="domain" description="FZ" evidence="17">
    <location>
        <begin position="43"/>
        <end position="162"/>
    </location>
</feature>
<evidence type="ECO:0000256" key="4">
    <source>
        <dbReference type="ARBA" id="ARBA00022475"/>
    </source>
</evidence>
<evidence type="ECO:0000256" key="7">
    <source>
        <dbReference type="ARBA" id="ARBA00022729"/>
    </source>
</evidence>
<evidence type="ECO:0000256" key="15">
    <source>
        <dbReference type="SAM" id="Phobius"/>
    </source>
</evidence>
<dbReference type="FunFam" id="1.10.2000.10:FF:000016">
    <property type="entry name" value="Frizzled"/>
    <property type="match status" value="1"/>
</dbReference>
<comment type="subcellular location">
    <subcellularLocation>
        <location evidence="1">Cell membrane</location>
        <topology evidence="1">Multi-pass membrane protein</topology>
    </subcellularLocation>
</comment>
<feature type="transmembrane region" description="Helical" evidence="15">
    <location>
        <begin position="539"/>
        <end position="557"/>
    </location>
</feature>
<evidence type="ECO:0000256" key="9">
    <source>
        <dbReference type="ARBA" id="ARBA00023136"/>
    </source>
</evidence>
<dbReference type="CDD" id="cd15034">
    <property type="entry name" value="7tmF_FZD1_2_7-like"/>
    <property type="match status" value="1"/>
</dbReference>
<dbReference type="SUPFAM" id="SSF63501">
    <property type="entry name" value="Frizzled cysteine-rich domain"/>
    <property type="match status" value="1"/>
</dbReference>
<evidence type="ECO:0000259" key="17">
    <source>
        <dbReference type="PROSITE" id="PS50038"/>
    </source>
</evidence>
<gene>
    <name evidence="20" type="primary">LOC117639435</name>
</gene>
<dbReference type="Gene3D" id="1.20.1070.10">
    <property type="entry name" value="Rhodopsin 7-helix transmembrane proteins"/>
    <property type="match status" value="1"/>
</dbReference>
<feature type="transmembrane region" description="Helical" evidence="15">
    <location>
        <begin position="345"/>
        <end position="374"/>
    </location>
</feature>
<feature type="transmembrane region" description="Helical" evidence="15">
    <location>
        <begin position="256"/>
        <end position="277"/>
    </location>
</feature>
<dbReference type="GeneID" id="117639435"/>
<feature type="transmembrane region" description="Helical" evidence="15">
    <location>
        <begin position="427"/>
        <end position="455"/>
    </location>
</feature>
<dbReference type="PRINTS" id="PR00489">
    <property type="entry name" value="FRIZZLED"/>
</dbReference>
<feature type="chain" id="PRO_5027665604" evidence="16">
    <location>
        <begin position="31"/>
        <end position="581"/>
    </location>
</feature>
<dbReference type="GO" id="GO:0042813">
    <property type="term" value="F:Wnt receptor activity"/>
    <property type="evidence" value="ECO:0007669"/>
    <property type="project" value="TreeGrafter"/>
</dbReference>
<dbReference type="InParanoid" id="A0A6P8Y4M4"/>
<evidence type="ECO:0000256" key="2">
    <source>
        <dbReference type="ARBA" id="ARBA00008077"/>
    </source>
</evidence>
<evidence type="ECO:0000256" key="10">
    <source>
        <dbReference type="ARBA" id="ARBA00023157"/>
    </source>
</evidence>
<dbReference type="CTD" id="45307"/>
<evidence type="ECO:0000256" key="16">
    <source>
        <dbReference type="SAM" id="SignalP"/>
    </source>
</evidence>
<sequence length="581" mass="65201">MSPCASVVSRMRRLLCLALVAVAMLPLCSSGMTSRVKDQDSLPHHGKCERITIPFCQGIAYNETIMPNLLHHQRQEDAGLEVHQFFPLVKVKCSPDLQFFLCTMYAPVCTILDRPIPPCRNLCRSSKLGCEALMMKFGFPWPENLDCERFPESGGSEICVWDNTGNTERSGSGGGGPAMPPGSTHVSPGSGRPSGPMPPNQQPGKHHLPFKCPEQYRVSEKLNYTLKVGDTIEKNCGAPCNRMFFSDDQTAFARRWVGGWSIVCAASCLLTVLTFTIDTDRFRYPERPIIFLSVCYLMVALAYVFGFAAGDTIACQRLDLPSDSYSNLERPPLITQGTDNRLCTILFMVLYFFSMSSSIWWVVLTLTWFLAAGLKWGHEAIEANSHYFHLAAWGVPGVMTISILALGKVEGDILSGVCFVGLWDMTALRGFVLLPLAVFLVLGTAFLVAGFFSLFRIRTVMKHDGTKTDKLEKLMIRIGVFSVLYVVPALIVLACLFYEQSYFDHWMRTWQQERCKHHSEVACPAGHVDTRKPEFEVFMIKYLMALIVGITSSFWIWSGKTLGSWREFCLRLRGRRVEAYV</sequence>
<organism evidence="20">
    <name type="scientific">Thrips palmi</name>
    <name type="common">Melon thrips</name>
    <dbReference type="NCBI Taxonomy" id="161013"/>
    <lineage>
        <taxon>Eukaryota</taxon>
        <taxon>Metazoa</taxon>
        <taxon>Ecdysozoa</taxon>
        <taxon>Arthropoda</taxon>
        <taxon>Hexapoda</taxon>
        <taxon>Insecta</taxon>
        <taxon>Pterygota</taxon>
        <taxon>Neoptera</taxon>
        <taxon>Paraneoptera</taxon>
        <taxon>Thysanoptera</taxon>
        <taxon>Terebrantia</taxon>
        <taxon>Thripoidea</taxon>
        <taxon>Thripidae</taxon>
        <taxon>Thrips</taxon>
    </lineage>
</organism>
<keyword evidence="3" id="KW-0217">Developmental protein</keyword>
<dbReference type="SMART" id="SM01330">
    <property type="entry name" value="Frizzled"/>
    <property type="match status" value="1"/>
</dbReference>
<accession>A0A6P8Y4M4</accession>
<evidence type="ECO:0000256" key="14">
    <source>
        <dbReference type="SAM" id="MobiDB-lite"/>
    </source>
</evidence>
<dbReference type="InterPro" id="IPR036790">
    <property type="entry name" value="Frizzled_dom_sf"/>
</dbReference>
<dbReference type="PANTHER" id="PTHR11309">
    <property type="entry name" value="FRIZZLED"/>
    <property type="match status" value="1"/>
</dbReference>
<feature type="disulfide bond" evidence="13">
    <location>
        <begin position="56"/>
        <end position="102"/>
    </location>
</feature>
<protein>
    <submittedName>
        <fullName evidence="20">Frizzled-2</fullName>
    </submittedName>
</protein>
<dbReference type="Pfam" id="PF01534">
    <property type="entry name" value="Frizzled"/>
    <property type="match status" value="1"/>
</dbReference>
<feature type="disulfide bond" evidence="13">
    <location>
        <begin position="48"/>
        <end position="109"/>
    </location>
</feature>
<feature type="region of interest" description="Disordered" evidence="14">
    <location>
        <begin position="161"/>
        <end position="205"/>
    </location>
</feature>
<name>A0A6P8Y4M4_THRPL</name>
<evidence type="ECO:0000256" key="13">
    <source>
        <dbReference type="PROSITE-ProRule" id="PRU00090"/>
    </source>
</evidence>
<dbReference type="FunCoup" id="A0A6P8Y4M4">
    <property type="interactions" value="428"/>
</dbReference>
<dbReference type="OrthoDB" id="10053709at2759"/>
<keyword evidence="7 16" id="KW-0732">Signal</keyword>
<evidence type="ECO:0000256" key="12">
    <source>
        <dbReference type="ARBA" id="ARBA00023180"/>
    </source>
</evidence>
<keyword evidence="11" id="KW-0675">Receptor</keyword>
<feature type="transmembrane region" description="Helical" evidence="15">
    <location>
        <begin position="476"/>
        <end position="499"/>
    </location>
</feature>
<dbReference type="AlphaFoldDB" id="A0A6P8Y4M4"/>
<dbReference type="SMART" id="SM00063">
    <property type="entry name" value="FRI"/>
    <property type="match status" value="1"/>
</dbReference>
<dbReference type="InterPro" id="IPR000539">
    <property type="entry name" value="Frizzled/Smoothened_7TM"/>
</dbReference>
<dbReference type="GO" id="GO:0035567">
    <property type="term" value="P:non-canonical Wnt signaling pathway"/>
    <property type="evidence" value="ECO:0007669"/>
    <property type="project" value="TreeGrafter"/>
</dbReference>
<reference evidence="20" key="1">
    <citation type="submission" date="2025-08" db="UniProtKB">
        <authorList>
            <consortium name="RefSeq"/>
        </authorList>
    </citation>
    <scope>IDENTIFICATION</scope>
    <source>
        <tissue evidence="20">Total insect</tissue>
    </source>
</reference>
<evidence type="ECO:0000256" key="3">
    <source>
        <dbReference type="ARBA" id="ARBA00022473"/>
    </source>
</evidence>
<dbReference type="PANTHER" id="PTHR11309:SF47">
    <property type="entry name" value="FRIZZLED"/>
    <property type="match status" value="1"/>
</dbReference>
<dbReference type="GO" id="GO:0060070">
    <property type="term" value="P:canonical Wnt signaling pathway"/>
    <property type="evidence" value="ECO:0007669"/>
    <property type="project" value="TreeGrafter"/>
</dbReference>
<evidence type="ECO:0000256" key="6">
    <source>
        <dbReference type="ARBA" id="ARBA00022692"/>
    </source>
</evidence>